<evidence type="ECO:0000259" key="5">
    <source>
        <dbReference type="PROSITE" id="PS50125"/>
    </source>
</evidence>
<evidence type="ECO:0000256" key="4">
    <source>
        <dbReference type="SAM" id="Phobius"/>
    </source>
</evidence>
<dbReference type="SUPFAM" id="SSF48452">
    <property type="entry name" value="TPR-like"/>
    <property type="match status" value="1"/>
</dbReference>
<dbReference type="CDD" id="cd07302">
    <property type="entry name" value="CHD"/>
    <property type="match status" value="1"/>
</dbReference>
<dbReference type="Gene3D" id="3.30.70.1230">
    <property type="entry name" value="Nucleotide cyclase"/>
    <property type="match status" value="1"/>
</dbReference>
<dbReference type="Gene3D" id="3.40.50.10070">
    <property type="entry name" value="TolB, N-terminal domain"/>
    <property type="match status" value="1"/>
</dbReference>
<feature type="repeat" description="TPR" evidence="3">
    <location>
        <begin position="372"/>
        <end position="405"/>
    </location>
</feature>
<dbReference type="Proteomes" id="UP001320899">
    <property type="component" value="Unassembled WGS sequence"/>
</dbReference>
<evidence type="ECO:0000313" key="7">
    <source>
        <dbReference type="Proteomes" id="UP001320899"/>
    </source>
</evidence>
<comment type="caution">
    <text evidence="6">The sequence shown here is derived from an EMBL/GenBank/DDBJ whole genome shotgun (WGS) entry which is preliminary data.</text>
</comment>
<evidence type="ECO:0000256" key="1">
    <source>
        <dbReference type="ARBA" id="ARBA00022737"/>
    </source>
</evidence>
<keyword evidence="4" id="KW-0812">Transmembrane</keyword>
<dbReference type="EMBL" id="JAOWLB010000014">
    <property type="protein sequence ID" value="MCV2890015.1"/>
    <property type="molecule type" value="Genomic_DNA"/>
</dbReference>
<keyword evidence="7" id="KW-1185">Reference proteome</keyword>
<evidence type="ECO:0000256" key="3">
    <source>
        <dbReference type="PROSITE-ProRule" id="PRU00339"/>
    </source>
</evidence>
<dbReference type="Gene3D" id="1.25.40.10">
    <property type="entry name" value="Tetratricopeptide repeat domain"/>
    <property type="match status" value="1"/>
</dbReference>
<dbReference type="InterPro" id="IPR019734">
    <property type="entry name" value="TPR_rpt"/>
</dbReference>
<dbReference type="InterPro" id="IPR051685">
    <property type="entry name" value="Ycf3/AcsC/BcsC/TPR_MFPF"/>
</dbReference>
<keyword evidence="4" id="KW-0472">Membrane</keyword>
<dbReference type="PANTHER" id="PTHR44943:SF5">
    <property type="entry name" value="BLL7697 PROTEIN"/>
    <property type="match status" value="1"/>
</dbReference>
<gene>
    <name evidence="6" type="ORF">OE747_16875</name>
</gene>
<dbReference type="PANTHER" id="PTHR44943">
    <property type="entry name" value="CELLULOSE SYNTHASE OPERON PROTEIN C"/>
    <property type="match status" value="1"/>
</dbReference>
<dbReference type="RefSeq" id="WP_263829840.1">
    <property type="nucleotide sequence ID" value="NZ_JAOWLB010000014.1"/>
</dbReference>
<sequence length="539" mass="59414">MVEAVKCAWEIQSSVARYNSASEAGREILFRIGVNVGDVIANGQDLLGDGVNVAARLEAIADPGGIIVSKAVADYAKGKTDFYFHPLGSKRLKNIDRPVEVYSAKSEAPAPEKRRTPLLSAALAVILALCAGLFFWLSPFDSKPSGPPRIAILALDDHSTGDDKGWLSDGIAEGIITELASYREFLVLARNSSFSFRDKPTDITEIAKQLNADYVVEGSQQKSKDRLRVTVQLINGHDGSHIWADEFDATIDELFEVQSRIVRSIATQIGSELTSKPPPSGGRPKVDALHWYLTGVNEFQKRTPEARQAAAKLFEQSIEADPNAPFGYAGMATLIYFDLLQGWVYPDVPRNELIRRGIEFAEKALDADPTFYESHIARGDLHLAVGEHEDAVKRYQMALELNPSSSEAMAVSNDPLLYLGRGDEAVALMERAIDINPITPGWYFNELSRAYWAVGRCDEGLAAIKRRPTLRAWDYRAMIVNLTCLGEIDEAKKAAAKLLELDPDFTISGHGNQIRETVNNPEFLERWLNGLRAAGLPEN</sequence>
<dbReference type="PROSITE" id="PS50125">
    <property type="entry name" value="GUANYLATE_CYCLASE_2"/>
    <property type="match status" value="1"/>
</dbReference>
<reference evidence="6 7" key="1">
    <citation type="submission" date="2022-10" db="EMBL/GenBank/DDBJ databases">
        <title>Ruegeria sp. nov., isolated from ocean surface sediments.</title>
        <authorList>
            <person name="He W."/>
            <person name="Xue H.-P."/>
            <person name="Zhang D.-F."/>
        </authorList>
    </citation>
    <scope>NUCLEOTIDE SEQUENCE [LARGE SCALE GENOMIC DNA]</scope>
    <source>
        <strain evidence="6 7">XHP0148</strain>
    </source>
</reference>
<evidence type="ECO:0000313" key="6">
    <source>
        <dbReference type="EMBL" id="MCV2890015.1"/>
    </source>
</evidence>
<proteinExistence type="predicted"/>
<name>A0ABT3AMU7_9RHOB</name>
<dbReference type="Pfam" id="PF00211">
    <property type="entry name" value="Guanylate_cyc"/>
    <property type="match status" value="1"/>
</dbReference>
<keyword evidence="1" id="KW-0677">Repeat</keyword>
<dbReference type="InterPro" id="IPR029787">
    <property type="entry name" value="Nucleotide_cyclase"/>
</dbReference>
<keyword evidence="4" id="KW-1133">Transmembrane helix</keyword>
<evidence type="ECO:0000256" key="2">
    <source>
        <dbReference type="ARBA" id="ARBA00022803"/>
    </source>
</evidence>
<dbReference type="SMART" id="SM00028">
    <property type="entry name" value="TPR"/>
    <property type="match status" value="2"/>
</dbReference>
<dbReference type="SUPFAM" id="SSF55073">
    <property type="entry name" value="Nucleotide cyclase"/>
    <property type="match status" value="1"/>
</dbReference>
<organism evidence="6 7">
    <name type="scientific">Ruegeria aquimaris</name>
    <dbReference type="NCBI Taxonomy" id="2984333"/>
    <lineage>
        <taxon>Bacteria</taxon>
        <taxon>Pseudomonadati</taxon>
        <taxon>Pseudomonadota</taxon>
        <taxon>Alphaproteobacteria</taxon>
        <taxon>Rhodobacterales</taxon>
        <taxon>Roseobacteraceae</taxon>
        <taxon>Ruegeria</taxon>
    </lineage>
</organism>
<feature type="domain" description="Guanylate cyclase" evidence="5">
    <location>
        <begin position="1"/>
        <end position="58"/>
    </location>
</feature>
<feature type="transmembrane region" description="Helical" evidence="4">
    <location>
        <begin position="118"/>
        <end position="137"/>
    </location>
</feature>
<keyword evidence="2 3" id="KW-0802">TPR repeat</keyword>
<dbReference type="PROSITE" id="PS50005">
    <property type="entry name" value="TPR"/>
    <property type="match status" value="1"/>
</dbReference>
<protein>
    <submittedName>
        <fullName evidence="6">Tetratricopeptide repeat protein</fullName>
    </submittedName>
</protein>
<accession>A0ABT3AMU7</accession>
<dbReference type="InterPro" id="IPR001054">
    <property type="entry name" value="A/G_cyclase"/>
</dbReference>
<dbReference type="InterPro" id="IPR011990">
    <property type="entry name" value="TPR-like_helical_dom_sf"/>
</dbReference>